<dbReference type="Gene3D" id="3.30.910.20">
    <property type="entry name" value="Skp domain"/>
    <property type="match status" value="1"/>
</dbReference>
<evidence type="ECO:0000256" key="1">
    <source>
        <dbReference type="ARBA" id="ARBA00009091"/>
    </source>
</evidence>
<dbReference type="InterPro" id="IPR005632">
    <property type="entry name" value="Chaperone_Skp"/>
</dbReference>
<dbReference type="Proteomes" id="UP000885690">
    <property type="component" value="Unassembled WGS sequence"/>
</dbReference>
<dbReference type="PANTHER" id="PTHR35089:SF1">
    <property type="entry name" value="CHAPERONE PROTEIN SKP"/>
    <property type="match status" value="1"/>
</dbReference>
<reference evidence="4" key="1">
    <citation type="journal article" date="2020" name="mSystems">
        <title>Genome- and Community-Level Interaction Insights into Carbon Utilization and Element Cycling Functions of Hydrothermarchaeota in Hydrothermal Sediment.</title>
        <authorList>
            <person name="Zhou Z."/>
            <person name="Liu Y."/>
            <person name="Xu W."/>
            <person name="Pan J."/>
            <person name="Luo Z.H."/>
            <person name="Li M."/>
        </authorList>
    </citation>
    <scope>NUCLEOTIDE SEQUENCE [LARGE SCALE GENOMIC DNA]</scope>
    <source>
        <strain evidence="4">HyVt-115</strain>
    </source>
</reference>
<dbReference type="SMART" id="SM00935">
    <property type="entry name" value="OmpH"/>
    <property type="match status" value="1"/>
</dbReference>
<evidence type="ECO:0000256" key="2">
    <source>
        <dbReference type="ARBA" id="ARBA00022729"/>
    </source>
</evidence>
<dbReference type="PANTHER" id="PTHR35089">
    <property type="entry name" value="CHAPERONE PROTEIN SKP"/>
    <property type="match status" value="1"/>
</dbReference>
<dbReference type="InterPro" id="IPR024930">
    <property type="entry name" value="Skp_dom_sf"/>
</dbReference>
<organism evidence="4">
    <name type="scientific">Thermosulfidibacter takaii</name>
    <dbReference type="NCBI Taxonomy" id="412593"/>
    <lineage>
        <taxon>Bacteria</taxon>
        <taxon>Pseudomonadati</taxon>
        <taxon>Thermosulfidibacterota</taxon>
        <taxon>Thermosulfidibacteria</taxon>
        <taxon>Thermosulfidibacterales</taxon>
        <taxon>Thermosulfidibacteraceae</taxon>
    </lineage>
</organism>
<accession>A0A7C0Y6N2</accession>
<keyword evidence="2" id="KW-0732">Signal</keyword>
<protein>
    <submittedName>
        <fullName evidence="4">OmpH family outer membrane protein</fullName>
    </submittedName>
</protein>
<sequence length="185" mass="20876">MERRKNVWLGVFLIFAFLLMPFAARAEMKIGVVNLQKALNQSERGKKAKEELRAEFEKKSREIEAKKAEVEALRRELQKKASLLSAKAKKAKEEEYRAKLRELKHAIDDAKAELATKENEMSAQILKDLVEMVRRKGRTEGYSLILEVNGGVIYAAPSLDITGSVIKAFDSYYGRKSSGRAGKGK</sequence>
<proteinExistence type="inferred from homology"/>
<dbReference type="EMBL" id="DQWS01000239">
    <property type="protein sequence ID" value="HDD53695.1"/>
    <property type="molecule type" value="Genomic_DNA"/>
</dbReference>
<dbReference type="GO" id="GO:0005829">
    <property type="term" value="C:cytosol"/>
    <property type="evidence" value="ECO:0007669"/>
    <property type="project" value="TreeGrafter"/>
</dbReference>
<feature type="coiled-coil region" evidence="3">
    <location>
        <begin position="35"/>
        <end position="127"/>
    </location>
</feature>
<dbReference type="SUPFAM" id="SSF111384">
    <property type="entry name" value="OmpH-like"/>
    <property type="match status" value="1"/>
</dbReference>
<name>A0A7C0Y6N2_9BACT</name>
<dbReference type="GO" id="GO:0050821">
    <property type="term" value="P:protein stabilization"/>
    <property type="evidence" value="ECO:0007669"/>
    <property type="project" value="TreeGrafter"/>
</dbReference>
<dbReference type="GO" id="GO:0051082">
    <property type="term" value="F:unfolded protein binding"/>
    <property type="evidence" value="ECO:0007669"/>
    <property type="project" value="InterPro"/>
</dbReference>
<evidence type="ECO:0000256" key="3">
    <source>
        <dbReference type="SAM" id="Coils"/>
    </source>
</evidence>
<comment type="caution">
    <text evidence="4">The sequence shown here is derived from an EMBL/GenBank/DDBJ whole genome shotgun (WGS) entry which is preliminary data.</text>
</comment>
<evidence type="ECO:0000313" key="4">
    <source>
        <dbReference type="EMBL" id="HDD53695.1"/>
    </source>
</evidence>
<dbReference type="AlphaFoldDB" id="A0A7C0Y6N2"/>
<gene>
    <name evidence="4" type="ORF">ENF32_06490</name>
</gene>
<dbReference type="Pfam" id="PF03938">
    <property type="entry name" value="OmpH"/>
    <property type="match status" value="1"/>
</dbReference>
<keyword evidence="3" id="KW-0175">Coiled coil</keyword>
<comment type="similarity">
    <text evidence="1">Belongs to the Skp family.</text>
</comment>